<gene>
    <name evidence="1" type="ORF">MKQ68_10410</name>
</gene>
<protein>
    <submittedName>
        <fullName evidence="1">Uncharacterized protein</fullName>
    </submittedName>
</protein>
<name>A0ABY6JAC4_9BACT</name>
<accession>A0ABY6JAC4</accession>
<dbReference type="EMBL" id="CP107006">
    <property type="protein sequence ID" value="UYQ95512.1"/>
    <property type="molecule type" value="Genomic_DNA"/>
</dbReference>
<dbReference type="RefSeq" id="WP_264283236.1">
    <property type="nucleotide sequence ID" value="NZ_CP107006.1"/>
</dbReference>
<sequence>MEGLKITNGFNRNILVVFEPVGDIFALPPGEILRILPYEKDAGVGSDWVNVEYKFDVDGSPSIVIWAETHKFSAFYQGQQVNFM</sequence>
<reference evidence="1" key="1">
    <citation type="submission" date="2022-10" db="EMBL/GenBank/DDBJ databases">
        <title>Chitinophaga sp. nov., isolated from soil.</title>
        <authorList>
            <person name="Jeon C.O."/>
        </authorList>
    </citation>
    <scope>NUCLEOTIDE SEQUENCE</scope>
    <source>
        <strain evidence="1">R8</strain>
    </source>
</reference>
<dbReference type="Proteomes" id="UP001162741">
    <property type="component" value="Chromosome"/>
</dbReference>
<proteinExistence type="predicted"/>
<evidence type="ECO:0000313" key="1">
    <source>
        <dbReference type="EMBL" id="UYQ95512.1"/>
    </source>
</evidence>
<evidence type="ECO:0000313" key="2">
    <source>
        <dbReference type="Proteomes" id="UP001162741"/>
    </source>
</evidence>
<organism evidence="1 2">
    <name type="scientific">Chitinophaga horti</name>
    <dbReference type="NCBI Taxonomy" id="2920382"/>
    <lineage>
        <taxon>Bacteria</taxon>
        <taxon>Pseudomonadati</taxon>
        <taxon>Bacteroidota</taxon>
        <taxon>Chitinophagia</taxon>
        <taxon>Chitinophagales</taxon>
        <taxon>Chitinophagaceae</taxon>
        <taxon>Chitinophaga</taxon>
    </lineage>
</organism>
<keyword evidence="2" id="KW-1185">Reference proteome</keyword>